<proteinExistence type="predicted"/>
<gene>
    <name evidence="1" type="ORF">MNODULE_24000</name>
</gene>
<evidence type="ECO:0000313" key="1">
    <source>
        <dbReference type="EMBL" id="NKE73818.1"/>
    </source>
</evidence>
<dbReference type="RefSeq" id="WP_168063782.1">
    <property type="nucleotide sequence ID" value="NZ_VTOW01000013.1"/>
</dbReference>
<dbReference type="EMBL" id="VTOW01000013">
    <property type="protein sequence ID" value="NKE73818.1"/>
    <property type="molecule type" value="Genomic_DNA"/>
</dbReference>
<keyword evidence="2" id="KW-1185">Reference proteome</keyword>
<organism evidence="1 2">
    <name type="scientific">Candidatus Manganitrophus noduliformans</name>
    <dbReference type="NCBI Taxonomy" id="2606439"/>
    <lineage>
        <taxon>Bacteria</taxon>
        <taxon>Pseudomonadati</taxon>
        <taxon>Nitrospirota</taxon>
        <taxon>Nitrospiria</taxon>
        <taxon>Candidatus Troglogloeales</taxon>
        <taxon>Candidatus Manganitrophaceae</taxon>
        <taxon>Candidatus Manganitrophus</taxon>
    </lineage>
</organism>
<protein>
    <submittedName>
        <fullName evidence="1">Uncharacterized protein</fullName>
    </submittedName>
</protein>
<name>A0A7X6DWE9_9BACT</name>
<dbReference type="AlphaFoldDB" id="A0A7X6DWE9"/>
<reference evidence="1 2" key="1">
    <citation type="journal article" date="2020" name="Nature">
        <title>Bacterial chemolithoautotrophy via manganese oxidation.</title>
        <authorList>
            <person name="Yu H."/>
            <person name="Leadbetter J.R."/>
        </authorList>
    </citation>
    <scope>NUCLEOTIDE SEQUENCE [LARGE SCALE GENOMIC DNA]</scope>
    <source>
        <strain evidence="1 2">Mn-1</strain>
    </source>
</reference>
<evidence type="ECO:0000313" key="2">
    <source>
        <dbReference type="Proteomes" id="UP000534783"/>
    </source>
</evidence>
<accession>A0A7X6DWE9</accession>
<dbReference type="Proteomes" id="UP000534783">
    <property type="component" value="Unassembled WGS sequence"/>
</dbReference>
<sequence length="132" mass="14727">MRMKIYSTLFYLFFFFIIASSAWAIKPRPPLQLSLHQADVSEEVSKVTLIATANLDIRRVELRVKLSSGLSLMKGEEKWEGPLKKGEAQKMELIIQHPGHAPREVAGEGIIHLDEGGVFIQKVTITLSGEAP</sequence>
<comment type="caution">
    <text evidence="1">The sequence shown here is derived from an EMBL/GenBank/DDBJ whole genome shotgun (WGS) entry which is preliminary data.</text>
</comment>